<keyword evidence="1" id="KW-0812">Transmembrane</keyword>
<reference evidence="2 3" key="1">
    <citation type="journal article" date="2018" name="Sci. Rep.">
        <title>Genomic signatures of local adaptation to the degree of environmental predictability in rotifers.</title>
        <authorList>
            <person name="Franch-Gras L."/>
            <person name="Hahn C."/>
            <person name="Garcia-Roger E.M."/>
            <person name="Carmona M.J."/>
            <person name="Serra M."/>
            <person name="Gomez A."/>
        </authorList>
    </citation>
    <scope>NUCLEOTIDE SEQUENCE [LARGE SCALE GENOMIC DNA]</scope>
    <source>
        <strain evidence="2">HYR1</strain>
    </source>
</reference>
<comment type="caution">
    <text evidence="2">The sequence shown here is derived from an EMBL/GenBank/DDBJ whole genome shotgun (WGS) entry which is preliminary data.</text>
</comment>
<name>A0A3M7QS50_BRAPC</name>
<keyword evidence="1" id="KW-0472">Membrane</keyword>
<keyword evidence="1" id="KW-1133">Transmembrane helix</keyword>
<evidence type="ECO:0000313" key="2">
    <source>
        <dbReference type="EMBL" id="RNA14277.1"/>
    </source>
</evidence>
<dbReference type="Proteomes" id="UP000276133">
    <property type="component" value="Unassembled WGS sequence"/>
</dbReference>
<gene>
    <name evidence="2" type="ORF">BpHYR1_036882</name>
</gene>
<organism evidence="2 3">
    <name type="scientific">Brachionus plicatilis</name>
    <name type="common">Marine rotifer</name>
    <name type="synonym">Brachionus muelleri</name>
    <dbReference type="NCBI Taxonomy" id="10195"/>
    <lineage>
        <taxon>Eukaryota</taxon>
        <taxon>Metazoa</taxon>
        <taxon>Spiralia</taxon>
        <taxon>Gnathifera</taxon>
        <taxon>Rotifera</taxon>
        <taxon>Eurotatoria</taxon>
        <taxon>Monogononta</taxon>
        <taxon>Pseudotrocha</taxon>
        <taxon>Ploima</taxon>
        <taxon>Brachionidae</taxon>
        <taxon>Brachionus</taxon>
    </lineage>
</organism>
<feature type="non-terminal residue" evidence="2">
    <location>
        <position position="1"/>
    </location>
</feature>
<protein>
    <submittedName>
        <fullName evidence="2">Uncharacterized protein</fullName>
    </submittedName>
</protein>
<sequence length="112" mass="13102">IKVINRFKPQTQNGNKIINKLRLLYFFHLLIIESLLLLQEPVFNGDILRAFEKNFVLSDAKNKKSLMIFSHYTKSNICQKSRIVDGSGSTKLVIFAKTKRYENNEKYTAKNY</sequence>
<dbReference type="EMBL" id="REGN01005218">
    <property type="protein sequence ID" value="RNA14277.1"/>
    <property type="molecule type" value="Genomic_DNA"/>
</dbReference>
<feature type="transmembrane region" description="Helical" evidence="1">
    <location>
        <begin position="21"/>
        <end position="38"/>
    </location>
</feature>
<evidence type="ECO:0000256" key="1">
    <source>
        <dbReference type="SAM" id="Phobius"/>
    </source>
</evidence>
<proteinExistence type="predicted"/>
<evidence type="ECO:0000313" key="3">
    <source>
        <dbReference type="Proteomes" id="UP000276133"/>
    </source>
</evidence>
<accession>A0A3M7QS50</accession>
<keyword evidence="3" id="KW-1185">Reference proteome</keyword>
<dbReference type="AlphaFoldDB" id="A0A3M7QS50"/>